<dbReference type="Proteomes" id="UP000012960">
    <property type="component" value="Unplaced"/>
</dbReference>
<dbReference type="InterPro" id="IPR013937">
    <property type="entry name" value="Sorting_nexin_C"/>
</dbReference>
<dbReference type="GO" id="GO:0016020">
    <property type="term" value="C:membrane"/>
    <property type="evidence" value="ECO:0007669"/>
    <property type="project" value="UniProtKB-ARBA"/>
</dbReference>
<dbReference type="Gene3D" id="3.30.1520.10">
    <property type="entry name" value="Phox-like domain"/>
    <property type="match status" value="1"/>
</dbReference>
<dbReference type="SUPFAM" id="SSF64268">
    <property type="entry name" value="PX domain"/>
    <property type="match status" value="1"/>
</dbReference>
<evidence type="ECO:0000256" key="4">
    <source>
        <dbReference type="SAM" id="SignalP"/>
    </source>
</evidence>
<dbReference type="Pfam" id="PF08628">
    <property type="entry name" value="Nexin_C"/>
    <property type="match status" value="1"/>
</dbReference>
<dbReference type="EnsemblPlants" id="Ma06_t14560.2">
    <property type="protein sequence ID" value="Ma06_p14560.2"/>
    <property type="gene ID" value="Ma06_g14560"/>
</dbReference>
<proteinExistence type="predicted"/>
<dbReference type="SMART" id="SM00312">
    <property type="entry name" value="PX"/>
    <property type="match status" value="1"/>
</dbReference>
<dbReference type="SMART" id="SM00313">
    <property type="entry name" value="PXA"/>
    <property type="match status" value="1"/>
</dbReference>
<evidence type="ECO:0008006" key="9">
    <source>
        <dbReference type="Google" id="ProtNLM"/>
    </source>
</evidence>
<dbReference type="InterPro" id="IPR001683">
    <property type="entry name" value="PX_dom"/>
</dbReference>
<dbReference type="GO" id="GO:0005768">
    <property type="term" value="C:endosome"/>
    <property type="evidence" value="ECO:0007669"/>
    <property type="project" value="UniProtKB-ARBA"/>
</dbReference>
<dbReference type="GO" id="GO:0035091">
    <property type="term" value="F:phosphatidylinositol binding"/>
    <property type="evidence" value="ECO:0007669"/>
    <property type="project" value="InterPro"/>
</dbReference>
<feature type="domain" description="PX" evidence="5">
    <location>
        <begin position="486"/>
        <end position="598"/>
    </location>
</feature>
<feature type="domain" description="PXA" evidence="6">
    <location>
        <begin position="67"/>
        <end position="250"/>
    </location>
</feature>
<dbReference type="InterPro" id="IPR051837">
    <property type="entry name" value="SortingNexin/PXDomain-PKLike"/>
</dbReference>
<feature type="compositionally biased region" description="Polar residues" evidence="3">
    <location>
        <begin position="691"/>
        <end position="704"/>
    </location>
</feature>
<comment type="subcellular location">
    <subcellularLocation>
        <location evidence="1">Cytoplasm</location>
    </subcellularLocation>
</comment>
<dbReference type="PANTHER" id="PTHR22999">
    <property type="entry name" value="PX SERINE/THREONINE KINASE PXK"/>
    <property type="match status" value="1"/>
</dbReference>
<keyword evidence="8" id="KW-1185">Reference proteome</keyword>
<feature type="region of interest" description="Disordered" evidence="3">
    <location>
        <begin position="420"/>
        <end position="443"/>
    </location>
</feature>
<keyword evidence="4" id="KW-0732">Signal</keyword>
<dbReference type="PANTHER" id="PTHR22999:SF23">
    <property type="entry name" value="SORTING NEXIN-16"/>
    <property type="match status" value="1"/>
</dbReference>
<dbReference type="PROSITE" id="PS51207">
    <property type="entry name" value="PXA"/>
    <property type="match status" value="1"/>
</dbReference>
<sequence length="962" mass="109030">MWTNVPISVLILVAFRVLSYDVELRWRVRPVPKQTYLSHLEKKQLRLEDSRLSIVVPTSRWKRKFDSPLVEAAVEEFINKILQDFVIDLWYSSISPDKEAPELIRSFVLDVLGEISGRVKQINLVDLLTRDLIDLVGNQLDLYRKNQSEIGVNVMITLSSEERDEKLKRHLMASKELHPALFSPESEYKVLQRIVGGVLSLALKPREAQCPLVRCLCRELLTCLVVQPVMKFASPGYINELIEYVFLNNKDSSNMEVTSDRSLRHSGQNTQSCQLGLVQSGGEKLTDGSEHSHPYVSQKDSLNHIPPRAADWAMVLEATTKRRTEVLAPENLENMWTKGRNYQKKTANLIKTGTPQRSVNTTVQAGSAGKELATYMSESIKGIDENYMVHLTQGVVNNEHHGSYDPEKRQSMELGNIDGNEKHASKSNNNIQLKRSSSTPDMDAIFKTKSDDGTSFKEKCHIDIAKHKEAQSSDVVSHGEGSLHLPKIKCRVVGAYFEKLGSKSFAVYSIAVTDLENKTWFVKRRYRNFERLHRHLKDIPNYSLHLPPKRFLSSSIDDYFVHQRCILLDKYLQDLLSIANVAEQHEVWDFLSVSSKNYSCGKSTSLVKTLAVNVDDAMDDVFRQFKGSSDGLTLKVAGTSPSHATSPSVADKVLSSSWNPNEISKQISGFSSMETSHSLSEDEAHDDDRSTAANNGWHSDNELNSKSFPPRVFNRIKEYSSLESQRIQESDKFDRIGSDVSKNSLASDILEDPVGMPPEWAPPNVSVPMLNLVDKIFQLNRRGWLRRQVYWISKQILQLIMEDAIDDWILRQIHWLRRDDVIAQGIRWVQDVLWPNGTFIIRLGSSQGELDDFNIDQKPSQSTSGSYGDKVTRPSSFEAQLEAARRADDVKKMLLGGAPTALVSLIGSNQYRRCARDIYYFSQSTICIKQLAYSMLEMVLVSVFPELSDVMLDIHDKARKQS</sequence>
<evidence type="ECO:0000259" key="5">
    <source>
        <dbReference type="PROSITE" id="PS50195"/>
    </source>
</evidence>
<dbReference type="OrthoDB" id="120967at2759"/>
<reference evidence="7" key="1">
    <citation type="submission" date="2021-05" db="UniProtKB">
        <authorList>
            <consortium name="EnsemblPlants"/>
        </authorList>
    </citation>
    <scope>IDENTIFICATION</scope>
    <source>
        <strain evidence="7">subsp. malaccensis</strain>
    </source>
</reference>
<dbReference type="OMA" id="ISADCEY"/>
<feature type="compositionally biased region" description="Polar residues" evidence="3">
    <location>
        <begin position="669"/>
        <end position="678"/>
    </location>
</feature>
<organism evidence="7 8">
    <name type="scientific">Musa acuminata subsp. malaccensis</name>
    <name type="common">Wild banana</name>
    <name type="synonym">Musa malaccensis</name>
    <dbReference type="NCBI Taxonomy" id="214687"/>
    <lineage>
        <taxon>Eukaryota</taxon>
        <taxon>Viridiplantae</taxon>
        <taxon>Streptophyta</taxon>
        <taxon>Embryophyta</taxon>
        <taxon>Tracheophyta</taxon>
        <taxon>Spermatophyta</taxon>
        <taxon>Magnoliopsida</taxon>
        <taxon>Liliopsida</taxon>
        <taxon>Zingiberales</taxon>
        <taxon>Musaceae</taxon>
        <taxon>Musa</taxon>
    </lineage>
</organism>
<evidence type="ECO:0000256" key="3">
    <source>
        <dbReference type="SAM" id="MobiDB-lite"/>
    </source>
</evidence>
<accession>A0A804JG88</accession>
<evidence type="ECO:0000313" key="8">
    <source>
        <dbReference type="Proteomes" id="UP000012960"/>
    </source>
</evidence>
<evidence type="ECO:0000256" key="2">
    <source>
        <dbReference type="ARBA" id="ARBA00022490"/>
    </source>
</evidence>
<protein>
    <recommendedName>
        <fullName evidence="9">Phox domain-containing protein</fullName>
    </recommendedName>
</protein>
<dbReference type="Pfam" id="PF00787">
    <property type="entry name" value="PX"/>
    <property type="match status" value="1"/>
</dbReference>
<name>A0A804JG88_MUSAM</name>
<feature type="signal peptide" evidence="4">
    <location>
        <begin position="1"/>
        <end position="19"/>
    </location>
</feature>
<feature type="compositionally biased region" description="Polar residues" evidence="3">
    <location>
        <begin position="426"/>
        <end position="440"/>
    </location>
</feature>
<dbReference type="PROSITE" id="PS50195">
    <property type="entry name" value="PX"/>
    <property type="match status" value="1"/>
</dbReference>
<feature type="compositionally biased region" description="Basic and acidic residues" evidence="3">
    <location>
        <begin position="679"/>
        <end position="690"/>
    </location>
</feature>
<dbReference type="AlphaFoldDB" id="A0A804JG88"/>
<dbReference type="Pfam" id="PF02194">
    <property type="entry name" value="PXA"/>
    <property type="match status" value="1"/>
</dbReference>
<dbReference type="Gramene" id="Ma06_t14560.2">
    <property type="protein sequence ID" value="Ma06_p14560.2"/>
    <property type="gene ID" value="Ma06_g14560"/>
</dbReference>
<dbReference type="InterPro" id="IPR036871">
    <property type="entry name" value="PX_dom_sf"/>
</dbReference>
<dbReference type="CDD" id="cd06872">
    <property type="entry name" value="PX_SNX19_like_plant"/>
    <property type="match status" value="1"/>
</dbReference>
<feature type="region of interest" description="Disordered" evidence="3">
    <location>
        <begin position="669"/>
        <end position="704"/>
    </location>
</feature>
<evidence type="ECO:0000259" key="6">
    <source>
        <dbReference type="PROSITE" id="PS51207"/>
    </source>
</evidence>
<evidence type="ECO:0000313" key="7">
    <source>
        <dbReference type="EnsemblPlants" id="Ma06_p14560.2"/>
    </source>
</evidence>
<evidence type="ECO:0000256" key="1">
    <source>
        <dbReference type="ARBA" id="ARBA00004496"/>
    </source>
</evidence>
<dbReference type="InterPro" id="IPR003114">
    <property type="entry name" value="Phox_assoc"/>
</dbReference>
<feature type="chain" id="PRO_5032944414" description="Phox domain-containing protein" evidence="4">
    <location>
        <begin position="20"/>
        <end position="962"/>
    </location>
</feature>
<keyword evidence="2" id="KW-0963">Cytoplasm</keyword>